<evidence type="ECO:0000313" key="10">
    <source>
        <dbReference type="Proteomes" id="UP000291343"/>
    </source>
</evidence>
<proteinExistence type="inferred from homology"/>
<feature type="compositionally biased region" description="Basic and acidic residues" evidence="8">
    <location>
        <begin position="1"/>
        <end position="20"/>
    </location>
</feature>
<comment type="similarity">
    <text evidence="2">Belongs to the TBP family.</text>
</comment>
<dbReference type="GO" id="GO:0042797">
    <property type="term" value="P:tRNA transcription by RNA polymerase III"/>
    <property type="evidence" value="ECO:0007669"/>
    <property type="project" value="UniProtKB-ARBA"/>
</dbReference>
<gene>
    <name evidence="9" type="ORF">LSTR_LSTR002209</name>
</gene>
<comment type="subcellular location">
    <subcellularLocation>
        <location evidence="1">Nucleus</location>
    </subcellularLocation>
</comment>
<dbReference type="STRING" id="195883.A0A482XEY7"/>
<evidence type="ECO:0008006" key="11">
    <source>
        <dbReference type="Google" id="ProtNLM"/>
    </source>
</evidence>
<dbReference type="Gene3D" id="3.30.310.10">
    <property type="entry name" value="TATA-Binding Protein"/>
    <property type="match status" value="2"/>
</dbReference>
<evidence type="ECO:0000256" key="2">
    <source>
        <dbReference type="ARBA" id="ARBA00005560"/>
    </source>
</evidence>
<evidence type="ECO:0000313" key="9">
    <source>
        <dbReference type="EMBL" id="RZF44436.1"/>
    </source>
</evidence>
<keyword evidence="3" id="KW-0677">Repeat</keyword>
<comment type="caution">
    <text evidence="9">The sequence shown here is derived from an EMBL/GenBank/DDBJ whole genome shotgun (WGS) entry which is preliminary data.</text>
</comment>
<keyword evidence="4" id="KW-0805">Transcription regulation</keyword>
<evidence type="ECO:0000256" key="7">
    <source>
        <dbReference type="ARBA" id="ARBA00023242"/>
    </source>
</evidence>
<evidence type="ECO:0000256" key="8">
    <source>
        <dbReference type="SAM" id="MobiDB-lite"/>
    </source>
</evidence>
<dbReference type="GO" id="GO:0006352">
    <property type="term" value="P:DNA-templated transcription initiation"/>
    <property type="evidence" value="ECO:0007669"/>
    <property type="project" value="InterPro"/>
</dbReference>
<dbReference type="GO" id="GO:0000978">
    <property type="term" value="F:RNA polymerase II cis-regulatory region sequence-specific DNA binding"/>
    <property type="evidence" value="ECO:0007669"/>
    <property type="project" value="UniProtKB-ARBA"/>
</dbReference>
<evidence type="ECO:0000256" key="3">
    <source>
        <dbReference type="ARBA" id="ARBA00022737"/>
    </source>
</evidence>
<dbReference type="InterPro" id="IPR033710">
    <property type="entry name" value="TBP_eukaryotic"/>
</dbReference>
<dbReference type="FunCoup" id="A0A482XEY7">
    <property type="interactions" value="2045"/>
</dbReference>
<dbReference type="Pfam" id="PF00352">
    <property type="entry name" value="TBP"/>
    <property type="match status" value="2"/>
</dbReference>
<dbReference type="PROSITE" id="PS00351">
    <property type="entry name" value="TFIID"/>
    <property type="match status" value="1"/>
</dbReference>
<dbReference type="GO" id="GO:0001092">
    <property type="term" value="F:TFIIA-class transcription factor complex binding"/>
    <property type="evidence" value="ECO:0007669"/>
    <property type="project" value="UniProtKB-ARBA"/>
</dbReference>
<dbReference type="AlphaFoldDB" id="A0A482XEY7"/>
<dbReference type="GO" id="GO:0005634">
    <property type="term" value="C:nucleus"/>
    <property type="evidence" value="ECO:0007669"/>
    <property type="project" value="UniProtKB-SubCell"/>
</dbReference>
<dbReference type="InterPro" id="IPR000814">
    <property type="entry name" value="TBP"/>
</dbReference>
<protein>
    <recommendedName>
        <fullName evidence="11">TATA-box-binding protein</fullName>
    </recommendedName>
</protein>
<dbReference type="FunFam" id="3.30.310.10:FF:000002">
    <property type="entry name" value="TATA-box-binding protein 2"/>
    <property type="match status" value="1"/>
</dbReference>
<dbReference type="PRINTS" id="PR00686">
    <property type="entry name" value="TIFACTORIID"/>
</dbReference>
<dbReference type="GO" id="GO:0000992">
    <property type="term" value="F:RNA polymerase III cis-regulatory region sequence-specific DNA binding"/>
    <property type="evidence" value="ECO:0007669"/>
    <property type="project" value="UniProtKB-ARBA"/>
</dbReference>
<evidence type="ECO:0000256" key="1">
    <source>
        <dbReference type="ARBA" id="ARBA00004123"/>
    </source>
</evidence>
<reference evidence="9 10" key="1">
    <citation type="journal article" date="2017" name="Gigascience">
        <title>Genome sequence of the small brown planthopper, Laodelphax striatellus.</title>
        <authorList>
            <person name="Zhu J."/>
            <person name="Jiang F."/>
            <person name="Wang X."/>
            <person name="Yang P."/>
            <person name="Bao Y."/>
            <person name="Zhao W."/>
            <person name="Wang W."/>
            <person name="Lu H."/>
            <person name="Wang Q."/>
            <person name="Cui N."/>
            <person name="Li J."/>
            <person name="Chen X."/>
            <person name="Luo L."/>
            <person name="Yu J."/>
            <person name="Kang L."/>
            <person name="Cui F."/>
        </authorList>
    </citation>
    <scope>NUCLEOTIDE SEQUENCE [LARGE SCALE GENOMIC DNA]</scope>
    <source>
        <strain evidence="9">Lst14</strain>
    </source>
</reference>
<dbReference type="SUPFAM" id="SSF55945">
    <property type="entry name" value="TATA-box binding protein-like"/>
    <property type="match status" value="2"/>
</dbReference>
<dbReference type="GO" id="GO:0032991">
    <property type="term" value="C:protein-containing complex"/>
    <property type="evidence" value="ECO:0007669"/>
    <property type="project" value="UniProtKB-ARBA"/>
</dbReference>
<dbReference type="InParanoid" id="A0A482XEY7"/>
<evidence type="ECO:0000256" key="5">
    <source>
        <dbReference type="ARBA" id="ARBA00023125"/>
    </source>
</evidence>
<dbReference type="SMR" id="A0A482XEY7"/>
<dbReference type="HAMAP" id="MF_00408">
    <property type="entry name" value="TATA_bind_prot_arch"/>
    <property type="match status" value="1"/>
</dbReference>
<keyword evidence="7" id="KW-0539">Nucleus</keyword>
<dbReference type="PANTHER" id="PTHR10126">
    <property type="entry name" value="TATA-BOX BINDING PROTEIN"/>
    <property type="match status" value="1"/>
</dbReference>
<sequence length="250" mass="27818">MASAVEDRAHYSLDTLEKSPTKGNTFNPDASRIPSAVIPSTSPKDQPCSSSTNATPQAVISYVPPALNIDSGPVPTVQNVVSTVNTSCTLDLRKINFYTRNSEYNPSRFCGIVMRLREPRATALIFSSGKIVTTGTKHESSALLASRKFVRIIQKLGFNVKFQNFKIHNMVSTCDLRFPIRLENLNQVHGQFSSYEPELFPALIYRMVKPRVVLLIFVNGKVVITGAKSREETQEALDNIHKVLKSFRKS</sequence>
<keyword evidence="5" id="KW-0238">DNA-binding</keyword>
<evidence type="ECO:0000256" key="4">
    <source>
        <dbReference type="ARBA" id="ARBA00023015"/>
    </source>
</evidence>
<keyword evidence="10" id="KW-1185">Reference proteome</keyword>
<dbReference type="EMBL" id="QKKF02010496">
    <property type="protein sequence ID" value="RZF44436.1"/>
    <property type="molecule type" value="Genomic_DNA"/>
</dbReference>
<dbReference type="OrthoDB" id="2127950at2759"/>
<feature type="compositionally biased region" description="Polar residues" evidence="8">
    <location>
        <begin position="38"/>
        <end position="54"/>
    </location>
</feature>
<evidence type="ECO:0000256" key="6">
    <source>
        <dbReference type="ARBA" id="ARBA00023163"/>
    </source>
</evidence>
<keyword evidence="6" id="KW-0804">Transcription</keyword>
<dbReference type="InterPro" id="IPR030491">
    <property type="entry name" value="TBP_CS"/>
</dbReference>
<dbReference type="Proteomes" id="UP000291343">
    <property type="component" value="Unassembled WGS sequence"/>
</dbReference>
<dbReference type="InterPro" id="IPR012295">
    <property type="entry name" value="TBP_dom_sf"/>
</dbReference>
<organism evidence="9 10">
    <name type="scientific">Laodelphax striatellus</name>
    <name type="common">Small brown planthopper</name>
    <name type="synonym">Delphax striatella</name>
    <dbReference type="NCBI Taxonomy" id="195883"/>
    <lineage>
        <taxon>Eukaryota</taxon>
        <taxon>Metazoa</taxon>
        <taxon>Ecdysozoa</taxon>
        <taxon>Arthropoda</taxon>
        <taxon>Hexapoda</taxon>
        <taxon>Insecta</taxon>
        <taxon>Pterygota</taxon>
        <taxon>Neoptera</taxon>
        <taxon>Paraneoptera</taxon>
        <taxon>Hemiptera</taxon>
        <taxon>Auchenorrhyncha</taxon>
        <taxon>Fulgoroidea</taxon>
        <taxon>Delphacidae</taxon>
        <taxon>Criomorphinae</taxon>
        <taxon>Laodelphax</taxon>
    </lineage>
</organism>
<accession>A0A482XEY7</accession>
<name>A0A482XEY7_LAOST</name>
<dbReference type="CDD" id="cd04516">
    <property type="entry name" value="TBP_eukaryotes"/>
    <property type="match status" value="1"/>
</dbReference>
<feature type="region of interest" description="Disordered" evidence="8">
    <location>
        <begin position="1"/>
        <end position="54"/>
    </location>
</feature>
<dbReference type="FunFam" id="3.30.310.10:FF:000005">
    <property type="entry name" value="TATA box-binding protein-like 1"/>
    <property type="match status" value="1"/>
</dbReference>